<dbReference type="PANTHER" id="PTHR34825:SF1">
    <property type="entry name" value="AAA-ATPASE-LIKE DOMAIN-CONTAINING PROTEIN"/>
    <property type="match status" value="1"/>
</dbReference>
<dbReference type="RefSeq" id="WP_117001904.1">
    <property type="nucleotide sequence ID" value="NZ_BMJS01000007.1"/>
</dbReference>
<organism evidence="2 3">
    <name type="scientific">Cysteiniphilum litorale</name>
    <dbReference type="NCBI Taxonomy" id="2056700"/>
    <lineage>
        <taxon>Bacteria</taxon>
        <taxon>Pseudomonadati</taxon>
        <taxon>Pseudomonadota</taxon>
        <taxon>Gammaproteobacteria</taxon>
        <taxon>Thiotrichales</taxon>
        <taxon>Fastidiosibacteraceae</taxon>
        <taxon>Cysteiniphilum</taxon>
    </lineage>
</organism>
<dbReference type="AlphaFoldDB" id="A0A8J3E801"/>
<dbReference type="Proteomes" id="UP000636949">
    <property type="component" value="Unassembled WGS sequence"/>
</dbReference>
<evidence type="ECO:0000313" key="3">
    <source>
        <dbReference type="Proteomes" id="UP000636949"/>
    </source>
</evidence>
<reference evidence="2" key="1">
    <citation type="journal article" date="2014" name="Int. J. Syst. Evol. Microbiol.">
        <title>Complete genome sequence of Corynebacterium casei LMG S-19264T (=DSM 44701T), isolated from a smear-ripened cheese.</title>
        <authorList>
            <consortium name="US DOE Joint Genome Institute (JGI-PGF)"/>
            <person name="Walter F."/>
            <person name="Albersmeier A."/>
            <person name="Kalinowski J."/>
            <person name="Ruckert C."/>
        </authorList>
    </citation>
    <scope>NUCLEOTIDE SEQUENCE</scope>
    <source>
        <strain evidence="2">CGMCC 1.15758</strain>
    </source>
</reference>
<sequence length="527" mass="60897">MNEVQKNLPIGDSTLTQIRARNAIYVDKTRHLLQMINSGRYFFLSRPRRFGKSLTLDTLKQLFLGNRALFKDTFAETNWDWDVTYPVIHLSFGGSSAYNSEKTTLDIIEFTLEEHAKAHDLSLPKRDYGAQLHYLIRALHEKYNQPVVLLVDEYDKPILDVITDEHAAIRNREILKGVYSVIKDNDAHLKFVLLTGVTRFSKVSLFSGLNNLEDISLMQPYADICGYTQSELESAFQDYLIDVDKDKLKKWYNGYNFGGHAQQKVYNPYDILLFIRNQYEYRDYWFQTGTPSFLIQLLQKHRYRVPDFENYQVQARFIDSIDVKNIPLEALLFQAGYLTIKEKINIGMQIGYRLKYPNLEVKAAFNNCVSLIGTNSHANAVNTSRLSDSLLSDDWQMFYDCVVALYASIPNEWYRNNPIQDYEGFYCTVIYSYLTALGYDVVAEDSTAIGRIDISIVIPDYKVIILELKVANDKDLSKDALQQIIDKNYAHKFLHLGLPIYQVGISFDQNTRAVNGFVVEPFLNDEN</sequence>
<accession>A0A8J3E801</accession>
<name>A0A8J3E801_9GAMM</name>
<dbReference type="InterPro" id="IPR012547">
    <property type="entry name" value="PDDEXK_9"/>
</dbReference>
<keyword evidence="3" id="KW-1185">Reference proteome</keyword>
<dbReference type="OrthoDB" id="7060064at2"/>
<evidence type="ECO:0000259" key="1">
    <source>
        <dbReference type="Pfam" id="PF09820"/>
    </source>
</evidence>
<proteinExistence type="predicted"/>
<comment type="caution">
    <text evidence="2">The sequence shown here is derived from an EMBL/GenBank/DDBJ whole genome shotgun (WGS) entry which is preliminary data.</text>
</comment>
<gene>
    <name evidence="2" type="ORF">GCM10010995_09400</name>
</gene>
<feature type="domain" description="AAA-ATPase-like" evidence="1">
    <location>
        <begin position="9"/>
        <end position="206"/>
    </location>
</feature>
<dbReference type="EMBL" id="BMJS01000007">
    <property type="protein sequence ID" value="GGF94285.1"/>
    <property type="molecule type" value="Genomic_DNA"/>
</dbReference>
<dbReference type="Pfam" id="PF09820">
    <property type="entry name" value="AAA-ATPase_like"/>
    <property type="match status" value="1"/>
</dbReference>
<evidence type="ECO:0000313" key="2">
    <source>
        <dbReference type="EMBL" id="GGF94285.1"/>
    </source>
</evidence>
<dbReference type="InterPro" id="IPR027417">
    <property type="entry name" value="P-loop_NTPase"/>
</dbReference>
<protein>
    <submittedName>
        <fullName evidence="2">ATPase AAA</fullName>
    </submittedName>
</protein>
<dbReference type="InterPro" id="IPR018631">
    <property type="entry name" value="AAA-ATPase-like_dom"/>
</dbReference>
<reference evidence="2" key="2">
    <citation type="submission" date="2020-09" db="EMBL/GenBank/DDBJ databases">
        <authorList>
            <person name="Sun Q."/>
            <person name="Zhou Y."/>
        </authorList>
    </citation>
    <scope>NUCLEOTIDE SEQUENCE</scope>
    <source>
        <strain evidence="2">CGMCC 1.15758</strain>
    </source>
</reference>
<dbReference type="PANTHER" id="PTHR34825">
    <property type="entry name" value="CONSERVED PROTEIN, WITH A WEAK D-GALACTARATE DEHYDRATASE/ALTRONATE HYDROLASE DOMAIN"/>
    <property type="match status" value="1"/>
</dbReference>
<dbReference type="SUPFAM" id="SSF52540">
    <property type="entry name" value="P-loop containing nucleoside triphosphate hydrolases"/>
    <property type="match status" value="1"/>
</dbReference>
<dbReference type="Pfam" id="PF08011">
    <property type="entry name" value="PDDEXK_9"/>
    <property type="match status" value="1"/>
</dbReference>